<dbReference type="PANTHER" id="PTHR14957:SF1">
    <property type="entry name" value="UBIQUITIN-LIKE-CONJUGATING ENZYME ATG10"/>
    <property type="match status" value="1"/>
</dbReference>
<evidence type="ECO:0000256" key="2">
    <source>
        <dbReference type="ARBA" id="ARBA00021099"/>
    </source>
</evidence>
<gene>
    <name evidence="8" type="ORF">PAN0_055d6480</name>
</gene>
<dbReference type="GO" id="GO:0000045">
    <property type="term" value="P:autophagosome assembly"/>
    <property type="evidence" value="ECO:0007669"/>
    <property type="project" value="TreeGrafter"/>
</dbReference>
<keyword evidence="9" id="KW-1185">Reference proteome</keyword>
<accession>A0A081CNJ5</accession>
<dbReference type="GO" id="GO:0015031">
    <property type="term" value="P:protein transport"/>
    <property type="evidence" value="ECO:0007669"/>
    <property type="project" value="UniProtKB-KW"/>
</dbReference>
<evidence type="ECO:0000313" key="9">
    <source>
        <dbReference type="Proteomes" id="UP000053758"/>
    </source>
</evidence>
<dbReference type="HOGENOM" id="CLU_816353_0_0_1"/>
<evidence type="ECO:0000256" key="5">
    <source>
        <dbReference type="ARBA" id="ARBA00022927"/>
    </source>
</evidence>
<comment type="similarity">
    <text evidence="1">Belongs to the ATG10 family.</text>
</comment>
<name>A0A081CNJ5_PSEA2</name>
<keyword evidence="5" id="KW-0813">Transport</keyword>
<dbReference type="GO" id="GO:0061651">
    <property type="term" value="F:Atg12 conjugating enzyme activity"/>
    <property type="evidence" value="ECO:0007669"/>
    <property type="project" value="TreeGrafter"/>
</dbReference>
<protein>
    <recommendedName>
        <fullName evidence="2">Ubiquitin-like-conjugating enzyme ATG10</fullName>
    </recommendedName>
    <alternativeName>
        <fullName evidence="7">Autophagy-related protein 10</fullName>
    </alternativeName>
</protein>
<dbReference type="AlphaFoldDB" id="A0A081CNJ5"/>
<evidence type="ECO:0000256" key="7">
    <source>
        <dbReference type="ARBA" id="ARBA00029833"/>
    </source>
</evidence>
<evidence type="ECO:0000256" key="6">
    <source>
        <dbReference type="ARBA" id="ARBA00023006"/>
    </source>
</evidence>
<proteinExistence type="inferred from homology"/>
<dbReference type="Pfam" id="PF03987">
    <property type="entry name" value="Autophagy_act_C"/>
    <property type="match status" value="1"/>
</dbReference>
<evidence type="ECO:0000313" key="8">
    <source>
        <dbReference type="EMBL" id="GAK68241.1"/>
    </source>
</evidence>
<dbReference type="InterPro" id="IPR007135">
    <property type="entry name" value="Atg3/Atg10"/>
</dbReference>
<dbReference type="PANTHER" id="PTHR14957">
    <property type="entry name" value="UBIQUITIN-LIKE-CONJUGATING ENZYME ATG10"/>
    <property type="match status" value="1"/>
</dbReference>
<evidence type="ECO:0000256" key="3">
    <source>
        <dbReference type="ARBA" id="ARBA00022679"/>
    </source>
</evidence>
<organism evidence="8">
    <name type="scientific">Pseudozyma antarctica</name>
    <name type="common">Yeast</name>
    <name type="synonym">Candida antarctica</name>
    <dbReference type="NCBI Taxonomy" id="84753"/>
    <lineage>
        <taxon>Eukaryota</taxon>
        <taxon>Fungi</taxon>
        <taxon>Dikarya</taxon>
        <taxon>Basidiomycota</taxon>
        <taxon>Ustilaginomycotina</taxon>
        <taxon>Ustilaginomycetes</taxon>
        <taxon>Ustilaginales</taxon>
        <taxon>Ustilaginaceae</taxon>
        <taxon>Moesziomyces</taxon>
    </lineage>
</organism>
<sequence length="340" mass="37177">MASARITFDDFQRECFAYLAQRDALSMPQKQHELSWASYAHGWTWQDPLLPGTAFTGTAGLHRSYAIIARQNCTTEEKHAPEDEVCASAQLADETDDATFTPTTTRRVIQLEQSIHWSSVWSLPVLYFHATLNDRPIGWDDLQGCGVVHAAGTLAPHLGEALQPVSVGDHPRSKLPSFYLHPCNTNSALSSLLAGDKHAPATAPEQILSASERAGILRKTSPMVGRQMSAVGTNSIGRQGAGRDNVQQDTAGGMECAVELGEPLRIQLDCILVRPRQPPVSSVWLDMNPSVSESHRPSNPDMLHALDASSAFAFAPAQRYRSAGFRGAHFESRQSQRPWA</sequence>
<dbReference type="GO" id="GO:0005829">
    <property type="term" value="C:cytosol"/>
    <property type="evidence" value="ECO:0007669"/>
    <property type="project" value="TreeGrafter"/>
</dbReference>
<dbReference type="RefSeq" id="XP_014653565.1">
    <property type="nucleotide sequence ID" value="XM_014798079.1"/>
</dbReference>
<keyword evidence="4" id="KW-0833">Ubl conjugation pathway</keyword>
<dbReference type="GeneID" id="26307288"/>
<dbReference type="GO" id="GO:0032446">
    <property type="term" value="P:protein modification by small protein conjugation"/>
    <property type="evidence" value="ECO:0007669"/>
    <property type="project" value="TreeGrafter"/>
</dbReference>
<evidence type="ECO:0000256" key="4">
    <source>
        <dbReference type="ARBA" id="ARBA00022786"/>
    </source>
</evidence>
<dbReference type="GO" id="GO:0000422">
    <property type="term" value="P:autophagy of mitochondrion"/>
    <property type="evidence" value="ECO:0007669"/>
    <property type="project" value="TreeGrafter"/>
</dbReference>
<keyword evidence="6" id="KW-0072">Autophagy</keyword>
<dbReference type="EMBL" id="DF830122">
    <property type="protein sequence ID" value="GAK68241.1"/>
    <property type="molecule type" value="Genomic_DNA"/>
</dbReference>
<keyword evidence="3" id="KW-0808">Transferase</keyword>
<dbReference type="Proteomes" id="UP000053758">
    <property type="component" value="Unassembled WGS sequence"/>
</dbReference>
<reference evidence="8" key="1">
    <citation type="submission" date="2014-07" db="EMBL/GenBank/DDBJ databases">
        <title>Draft genome sequence of the yeast Pseudozyma antarctica JCM 10317 known as a producer of lipase B which used in a wide range of industrial applications.</title>
        <authorList>
            <person name="Morita T."/>
            <person name="Saika A."/>
            <person name="Koike H."/>
        </authorList>
    </citation>
    <scope>NUCLEOTIDE SEQUENCE</scope>
    <source>
        <strain evidence="8">JCM 10317</strain>
    </source>
</reference>
<keyword evidence="5" id="KW-0653">Protein transport</keyword>
<dbReference type="Gene3D" id="3.30.1460.50">
    <property type="match status" value="1"/>
</dbReference>
<evidence type="ECO:0000256" key="1">
    <source>
        <dbReference type="ARBA" id="ARBA00005696"/>
    </source>
</evidence>